<comment type="caution">
    <text evidence="2">The sequence shown here is derived from an EMBL/GenBank/DDBJ whole genome shotgun (WGS) entry which is preliminary data.</text>
</comment>
<gene>
    <name evidence="2" type="primary">Thumpd2</name>
    <name evidence="2" type="ORF">SNAT2548_LOCUS19475</name>
</gene>
<dbReference type="GO" id="GO:0030488">
    <property type="term" value="P:tRNA methylation"/>
    <property type="evidence" value="ECO:0007669"/>
    <property type="project" value="TreeGrafter"/>
</dbReference>
<evidence type="ECO:0000259" key="1">
    <source>
        <dbReference type="Pfam" id="PF01170"/>
    </source>
</evidence>
<dbReference type="GO" id="GO:0016423">
    <property type="term" value="F:tRNA (guanine) methyltransferase activity"/>
    <property type="evidence" value="ECO:0007669"/>
    <property type="project" value="TreeGrafter"/>
</dbReference>
<evidence type="ECO:0000313" key="3">
    <source>
        <dbReference type="Proteomes" id="UP000604046"/>
    </source>
</evidence>
<dbReference type="SUPFAM" id="SSF53335">
    <property type="entry name" value="S-adenosyl-L-methionine-dependent methyltransferases"/>
    <property type="match status" value="1"/>
</dbReference>
<dbReference type="OrthoDB" id="410025at2759"/>
<feature type="domain" description="Ribosomal RNA large subunit methyltransferase K/L-like methyltransferase" evidence="1">
    <location>
        <begin position="232"/>
        <end position="365"/>
    </location>
</feature>
<dbReference type="Proteomes" id="UP000604046">
    <property type="component" value="Unassembled WGS sequence"/>
</dbReference>
<dbReference type="CDD" id="cd02440">
    <property type="entry name" value="AdoMet_MTases"/>
    <property type="match status" value="1"/>
</dbReference>
<evidence type="ECO:0000313" key="2">
    <source>
        <dbReference type="EMBL" id="CAE7361644.1"/>
    </source>
</evidence>
<keyword evidence="3" id="KW-1185">Reference proteome</keyword>
<name>A0A812PRB4_9DINO</name>
<dbReference type="PANTHER" id="PTHR14911:SF13">
    <property type="entry name" value="TRNA (GUANINE(6)-N2)-METHYLTRANSFERASE THUMP3"/>
    <property type="match status" value="1"/>
</dbReference>
<proteinExistence type="predicted"/>
<dbReference type="AlphaFoldDB" id="A0A812PRB4"/>
<dbReference type="EMBL" id="CAJNDS010002179">
    <property type="protein sequence ID" value="CAE7361644.1"/>
    <property type="molecule type" value="Genomic_DNA"/>
</dbReference>
<accession>A0A812PRB4</accession>
<dbReference type="PANTHER" id="PTHR14911">
    <property type="entry name" value="THUMP DOMAIN-CONTAINING"/>
    <property type="match status" value="1"/>
</dbReference>
<dbReference type="InterPro" id="IPR029063">
    <property type="entry name" value="SAM-dependent_MTases_sf"/>
</dbReference>
<dbReference type="InterPro" id="IPR000241">
    <property type="entry name" value="RlmKL-like_Mtase"/>
</dbReference>
<protein>
    <submittedName>
        <fullName evidence="2">Thumpd2 protein</fullName>
    </submittedName>
</protein>
<organism evidence="2 3">
    <name type="scientific">Symbiodinium natans</name>
    <dbReference type="NCBI Taxonomy" id="878477"/>
    <lineage>
        <taxon>Eukaryota</taxon>
        <taxon>Sar</taxon>
        <taxon>Alveolata</taxon>
        <taxon>Dinophyceae</taxon>
        <taxon>Suessiales</taxon>
        <taxon>Symbiodiniaceae</taxon>
        <taxon>Symbiodinium</taxon>
    </lineage>
</organism>
<dbReference type="Gene3D" id="3.40.50.150">
    <property type="entry name" value="Vaccinia Virus protein VP39"/>
    <property type="match status" value="1"/>
</dbReference>
<dbReference type="GO" id="GO:0043527">
    <property type="term" value="C:tRNA methyltransferase complex"/>
    <property type="evidence" value="ECO:0007669"/>
    <property type="project" value="UniProtKB-ARBA"/>
</dbReference>
<reference evidence="2" key="1">
    <citation type="submission" date="2021-02" db="EMBL/GenBank/DDBJ databases">
        <authorList>
            <person name="Dougan E. K."/>
            <person name="Rhodes N."/>
            <person name="Thang M."/>
            <person name="Chan C."/>
        </authorList>
    </citation>
    <scope>NUCLEOTIDE SEQUENCE</scope>
</reference>
<sequence length="489" mass="53621">MWPAVAVAASAQIIGSFPLHLFLIPRPWAEYCAVHACHGENASLNLMARAELERAGRNVRRAKGRLYFDMADGDEGESGERRVQALSEVRCVRSIRRVAACVEASGPPQVGMAHPAAQLAQIIDAAADWDGVVADLKALGIQIHSCCVVSRQFRQLARLISAEPAHHLHRELGLCLQRRLGWSPQGRGRSADLTLHLHIEGPRLLLEVPILQQQKAKLGGFFPHQGMHHVEAWAIARSLDLEPGETVLDPMCGKGTILAEAAVWWPNATFVGCDVDPGQLEHCRRNFDWLKQTAVLHQSNATAHGGIPRSNASVDKVVVAPPWNRQFGIRGSLVSFYQGMLLEIFRVVRPGGRVVLFASRKVLPKLKAALSLCLEQVHGAWRITAERGFALTRATTGVILVLHESPHAGAMPASASILSWEGEAPQGGRELYEHWRRLRAQSFPRLEAPLREAPLRGGAKEGRSPALRFLRPVLACLVACIALGLRFRA</sequence>
<dbReference type="Pfam" id="PF01170">
    <property type="entry name" value="UPF0020"/>
    <property type="match status" value="1"/>
</dbReference>